<feature type="region of interest" description="Disordered" evidence="1">
    <location>
        <begin position="116"/>
        <end position="138"/>
    </location>
</feature>
<reference evidence="2 3" key="2">
    <citation type="journal article" date="2013" name="IMA Fungus">
        <title>IMA Genome-F 1: Ceratocystis fimbriata: Draft nuclear genome sequence for the plant pathogen, Ceratocystis fimbriata.</title>
        <authorList>
            <person name="Wilken P.M."/>
            <person name="Steenkamp E.T."/>
            <person name="Wingfield M.J."/>
            <person name="de Beer Z.W."/>
            <person name="Wingfield B.D."/>
        </authorList>
    </citation>
    <scope>NUCLEOTIDE SEQUENCE [LARGE SCALE GENOMIC DNA]</scope>
    <source>
        <strain evidence="2 3">CBS 114723</strain>
    </source>
</reference>
<feature type="region of interest" description="Disordered" evidence="1">
    <location>
        <begin position="550"/>
        <end position="587"/>
    </location>
</feature>
<protein>
    <submittedName>
        <fullName evidence="2">Uncharacterized protein</fullName>
    </submittedName>
</protein>
<name>A0A2C5WXB7_9PEZI</name>
<evidence type="ECO:0000313" key="2">
    <source>
        <dbReference type="EMBL" id="PHH50264.1"/>
    </source>
</evidence>
<feature type="compositionally biased region" description="Basic and acidic residues" evidence="1">
    <location>
        <begin position="556"/>
        <end position="572"/>
    </location>
</feature>
<organism evidence="2 3">
    <name type="scientific">Ceratocystis fimbriata CBS 114723</name>
    <dbReference type="NCBI Taxonomy" id="1035309"/>
    <lineage>
        <taxon>Eukaryota</taxon>
        <taxon>Fungi</taxon>
        <taxon>Dikarya</taxon>
        <taxon>Ascomycota</taxon>
        <taxon>Pezizomycotina</taxon>
        <taxon>Sordariomycetes</taxon>
        <taxon>Hypocreomycetidae</taxon>
        <taxon>Microascales</taxon>
        <taxon>Ceratocystidaceae</taxon>
        <taxon>Ceratocystis</taxon>
    </lineage>
</organism>
<evidence type="ECO:0000256" key="1">
    <source>
        <dbReference type="SAM" id="MobiDB-lite"/>
    </source>
</evidence>
<sequence>MDEFARDMLVDVFGEWTADEWRDLGGIYTRLRYNLMCHGVYVPHHRTTGSMMNSIEVASHPVDEWTDEMMKQYETIPLVYTGSSALQERLTKEKVPRDMWNVRQWILGAETQGARPTQGRAVRVEQPKQDNVTKGTQDVREEYRKESAPMAGKAEGGATDRAVEGVEAMLEQKLSLGVLQEKTKGRDFAHFEYRSPSLHSNAYEIEQRKILSLLEKTWPKEDQFSGAMDSVSLWHRFRVFSHKCRQLGLEEHYLHYALPSMMAAGPARDRCRELVITTDATDWKSVMIQMEHRFENAAMKLARDNRWLQYSLDDFIRDEGEGRPLHVIVYAFYEWLERGQLSLSSAYQGDVYLRDRLLINLRQHRATARESSRYGYSEMTALNVATHVCDALRAELLAETMESRGQQMVQRGSAFLNRPMSAADVDAHVEQLLVDRRFNKPKLYGRQAPRKCFICHKEGHFMSKHTKAERDRHMAEWRAKKPEGPAHVYAMDALDMEHGSLYGCVEEEEEAGPDQTMVAYTTWVDDNGRETLDALDNNKVHHWLVGASGPRGLSHAHREPAAKDGPRVDGRHWSVQGAPSVETGAGT</sequence>
<dbReference type="Proteomes" id="UP000222788">
    <property type="component" value="Unassembled WGS sequence"/>
</dbReference>
<keyword evidence="3" id="KW-1185">Reference proteome</keyword>
<dbReference type="AlphaFoldDB" id="A0A2C5WXB7"/>
<evidence type="ECO:0000313" key="3">
    <source>
        <dbReference type="Proteomes" id="UP000222788"/>
    </source>
</evidence>
<gene>
    <name evidence="2" type="ORF">CFIMG_007451RA00001</name>
</gene>
<proteinExistence type="predicted"/>
<reference evidence="2 3" key="1">
    <citation type="journal article" date="2013" name="Fungal Biol.">
        <title>Analysis of microsatellite markers in the genome of the plant pathogen Ceratocystis fimbriata.</title>
        <authorList>
            <person name="Simpson M.C."/>
            <person name="Wilken P.M."/>
            <person name="Coetzee M.P."/>
            <person name="Wingfield M.J."/>
            <person name="Wingfield B.D."/>
        </authorList>
    </citation>
    <scope>NUCLEOTIDE SEQUENCE [LARGE SCALE GENOMIC DNA]</scope>
    <source>
        <strain evidence="2 3">CBS 114723</strain>
    </source>
</reference>
<dbReference type="EMBL" id="APWK03000138">
    <property type="protein sequence ID" value="PHH50264.1"/>
    <property type="molecule type" value="Genomic_DNA"/>
</dbReference>
<comment type="caution">
    <text evidence="2">The sequence shown here is derived from an EMBL/GenBank/DDBJ whole genome shotgun (WGS) entry which is preliminary data.</text>
</comment>
<accession>A0A2C5WXB7</accession>